<organism evidence="1 2">
    <name type="scientific">Panagrolaimus sp. ES5</name>
    <dbReference type="NCBI Taxonomy" id="591445"/>
    <lineage>
        <taxon>Eukaryota</taxon>
        <taxon>Metazoa</taxon>
        <taxon>Ecdysozoa</taxon>
        <taxon>Nematoda</taxon>
        <taxon>Chromadorea</taxon>
        <taxon>Rhabditida</taxon>
        <taxon>Tylenchina</taxon>
        <taxon>Panagrolaimomorpha</taxon>
        <taxon>Panagrolaimoidea</taxon>
        <taxon>Panagrolaimidae</taxon>
        <taxon>Panagrolaimus</taxon>
    </lineage>
</organism>
<dbReference type="WBParaSite" id="ES5_v2.g20538.t1">
    <property type="protein sequence ID" value="ES5_v2.g20538.t1"/>
    <property type="gene ID" value="ES5_v2.g20538"/>
</dbReference>
<name>A0AC34FT87_9BILA</name>
<evidence type="ECO:0000313" key="2">
    <source>
        <dbReference type="WBParaSite" id="ES5_v2.g20538.t1"/>
    </source>
</evidence>
<protein>
    <submittedName>
        <fullName evidence="2">Uncharacterized protein</fullName>
    </submittedName>
</protein>
<proteinExistence type="predicted"/>
<sequence length="373" mass="40988">MGNGRSSPITYSTTSTAGSGHKENAWRKKSLSTNSSPVHRKISTIHHLEVYTPLESIDNQHSHSHQHGTSGGATIRSPSPCGGNSRKSVEYAISPRQIRSSNSTPRPIESSQKKNSSEKISITPSSSSTTTAAAAPPSNNSNNTLSTDLKRNPSLLGPRRRMSVDESAAPQRRISRTAKLSLASKEDLINSRRVSRAAIHFSETGDFGFTLVEQLKLTRQLSYRNAKVKELFQKMCIVEGFSANKCCDMKEHVRCLIDLFDFAVADLNNPSKHVQDKCIQIGEIHYNMCGSTAAGIWDDLGNAITESISRTEPVRGKREALKAWISLCSFLVDCMRGGYMAQCKRKSITRASGHFTSLSITPQNNIEQCPILH</sequence>
<dbReference type="Proteomes" id="UP000887579">
    <property type="component" value="Unplaced"/>
</dbReference>
<accession>A0AC34FT87</accession>
<reference evidence="2" key="1">
    <citation type="submission" date="2022-11" db="UniProtKB">
        <authorList>
            <consortium name="WormBaseParasite"/>
        </authorList>
    </citation>
    <scope>IDENTIFICATION</scope>
</reference>
<evidence type="ECO:0000313" key="1">
    <source>
        <dbReference type="Proteomes" id="UP000887579"/>
    </source>
</evidence>